<dbReference type="InterPro" id="IPR050772">
    <property type="entry name" value="Hydratase-Decarb/MhpD_sf"/>
</dbReference>
<sequence>MDRQQQIDLANAFIQQLEAKEEHCSMAGDVEDPSLDNAYLVQDSFIDVMLERGARIVGWKVALTSKAMQEFCGVDHPLSGAIFDSRVHQSPSQVSLSDHRHLGLECEIAVRVKRDLTQGAEPYTKEIIIDAVETCYPAFELIEDRDADYDALNPFDSVSENAWNAGVILGDPLPNWEELDLVETPTVLEVNGDTLGSGRTGDALGHPFEAVAWLANHLNSRDRFLRAGEFVMTGSTVITYFPEPGDQVHFVVGTNAPVMLACS</sequence>
<dbReference type="Pfam" id="PF01557">
    <property type="entry name" value="FAA_hydrolase"/>
    <property type="match status" value="1"/>
</dbReference>
<feature type="domain" description="Fumarylacetoacetase-like C-terminal" evidence="2">
    <location>
        <begin position="94"/>
        <end position="250"/>
    </location>
</feature>
<reference evidence="3" key="1">
    <citation type="submission" date="2018-05" db="EMBL/GenBank/DDBJ databases">
        <authorList>
            <person name="Lanie J.A."/>
            <person name="Ng W.-L."/>
            <person name="Kazmierczak K.M."/>
            <person name="Andrzejewski T.M."/>
            <person name="Davidsen T.M."/>
            <person name="Wayne K.J."/>
            <person name="Tettelin H."/>
            <person name="Glass J.I."/>
            <person name="Rusch D."/>
            <person name="Podicherti R."/>
            <person name="Tsui H.-C.T."/>
            <person name="Winkler M.E."/>
        </authorList>
    </citation>
    <scope>NUCLEOTIDE SEQUENCE</scope>
</reference>
<dbReference type="PANTHER" id="PTHR30143">
    <property type="entry name" value="ACID HYDRATASE"/>
    <property type="match status" value="1"/>
</dbReference>
<evidence type="ECO:0000313" key="3">
    <source>
        <dbReference type="EMBL" id="SUZ71288.1"/>
    </source>
</evidence>
<evidence type="ECO:0000259" key="2">
    <source>
        <dbReference type="Pfam" id="PF01557"/>
    </source>
</evidence>
<evidence type="ECO:0000256" key="1">
    <source>
        <dbReference type="ARBA" id="ARBA00023239"/>
    </source>
</evidence>
<dbReference type="InterPro" id="IPR036663">
    <property type="entry name" value="Fumarylacetoacetase_C_sf"/>
</dbReference>
<dbReference type="AlphaFoldDB" id="A0A381PXI7"/>
<dbReference type="Gene3D" id="3.90.850.10">
    <property type="entry name" value="Fumarylacetoacetase-like, C-terminal domain"/>
    <property type="match status" value="1"/>
</dbReference>
<dbReference type="PANTHER" id="PTHR30143:SF0">
    <property type="entry name" value="2-KETO-4-PENTENOATE HYDRATASE"/>
    <property type="match status" value="1"/>
</dbReference>
<gene>
    <name evidence="3" type="ORF">METZ01_LOCUS24142</name>
</gene>
<name>A0A381PXI7_9ZZZZ</name>
<accession>A0A381PXI7</accession>
<keyword evidence="1" id="KW-0456">Lyase</keyword>
<dbReference type="SUPFAM" id="SSF56529">
    <property type="entry name" value="FAH"/>
    <property type="match status" value="1"/>
</dbReference>
<dbReference type="InterPro" id="IPR011234">
    <property type="entry name" value="Fumarylacetoacetase-like_C"/>
</dbReference>
<dbReference type="GO" id="GO:0005737">
    <property type="term" value="C:cytoplasm"/>
    <property type="evidence" value="ECO:0007669"/>
    <property type="project" value="TreeGrafter"/>
</dbReference>
<dbReference type="GO" id="GO:0008684">
    <property type="term" value="F:2-oxopent-4-enoate hydratase activity"/>
    <property type="evidence" value="ECO:0007669"/>
    <property type="project" value="TreeGrafter"/>
</dbReference>
<proteinExistence type="predicted"/>
<dbReference type="EMBL" id="UINC01001116">
    <property type="protein sequence ID" value="SUZ71288.1"/>
    <property type="molecule type" value="Genomic_DNA"/>
</dbReference>
<organism evidence="3">
    <name type="scientific">marine metagenome</name>
    <dbReference type="NCBI Taxonomy" id="408172"/>
    <lineage>
        <taxon>unclassified sequences</taxon>
        <taxon>metagenomes</taxon>
        <taxon>ecological metagenomes</taxon>
    </lineage>
</organism>
<protein>
    <recommendedName>
        <fullName evidence="2">Fumarylacetoacetase-like C-terminal domain-containing protein</fullName>
    </recommendedName>
</protein>